<feature type="domain" description="DUF234" evidence="2">
    <location>
        <begin position="314"/>
        <end position="398"/>
    </location>
</feature>
<dbReference type="EMBL" id="CP001941">
    <property type="protein sequence ID" value="ADD07945.1"/>
    <property type="molecule type" value="Genomic_DNA"/>
</dbReference>
<dbReference type="SUPFAM" id="SSF52540">
    <property type="entry name" value="P-loop containing nucleoside triphosphate hydrolases"/>
    <property type="match status" value="1"/>
</dbReference>
<dbReference type="RefSeq" id="WP_012997046.1">
    <property type="nucleotide sequence ID" value="NC_013926.1"/>
</dbReference>
<sequence>MRFYDRQNELRTLERMYRLSKNAKHMLVVLGRRRIGKTRLIKEFIRGKKSFYFFVERSSSAMLLQRISNELARMMPKKVVGTLDWELAFKILLEDFDVVVLDEFQNILSVDESALSTLQHVWDEFNGSTLLILVGSYQTMMKKIFEDYRTPLYGRSSGRLRVEPLSYRYVRRILLDMKFRGEENMMNIYSILGGVPLYYEFIERFGISGTWKDIVKAMFIEEPRPLIDEPHVLLVGEFGRQQSTYMSILEAIARGKSTMTEIANATGIPEKSLGKYLKELSQDYEIIERKVPMFSPPNSKRGRYFLRDPFLTFWFRFIYPNMSMIELGQGDELIRSIENNVNAHMGRIFEKIVAEIIAEQFKPLKMGSWWNRRGDEIDIVAELENEVLFVECKWRNRKITWREVEDLIRKSELVKIEASKKRRYMIVSKSGFTENCRNRIDEKGIIYWDLSDLERAMKVPNE</sequence>
<gene>
    <name evidence="3" type="ordered locus">Aboo_0133</name>
</gene>
<dbReference type="Gene3D" id="3.40.50.300">
    <property type="entry name" value="P-loop containing nucleotide triphosphate hydrolases"/>
    <property type="match status" value="1"/>
</dbReference>
<dbReference type="OrthoDB" id="132045at2157"/>
<dbReference type="InterPro" id="IPR011335">
    <property type="entry name" value="Restrct_endonuc-II-like"/>
</dbReference>
<reference evidence="3" key="1">
    <citation type="submission" date="2010-02" db="EMBL/GenBank/DDBJ databases">
        <title>Complete sequence of Aciduliprofundum boonei T469.</title>
        <authorList>
            <consortium name="US DOE Joint Genome Institute"/>
            <person name="Lucas S."/>
            <person name="Copeland A."/>
            <person name="Lapidus A."/>
            <person name="Cheng J.-F."/>
            <person name="Bruce D."/>
            <person name="Goodwin L."/>
            <person name="Pitluck S."/>
            <person name="Saunders E."/>
            <person name="Detter J.C."/>
            <person name="Han C."/>
            <person name="Tapia R."/>
            <person name="Land M."/>
            <person name="Hauser L."/>
            <person name="Kyrpides N."/>
            <person name="Mikhailova N."/>
            <person name="Flores G."/>
            <person name="Reysenbach A.-L."/>
            <person name="Woyke T."/>
        </authorList>
    </citation>
    <scope>NUCLEOTIDE SEQUENCE</scope>
    <source>
        <strain evidence="3">T469</strain>
    </source>
</reference>
<dbReference type="InterPro" id="IPR011856">
    <property type="entry name" value="tRNA_endonuc-like_dom_sf"/>
</dbReference>
<dbReference type="GeneID" id="8827069"/>
<evidence type="ECO:0000313" key="4">
    <source>
        <dbReference type="Proteomes" id="UP000001400"/>
    </source>
</evidence>
<protein>
    <submittedName>
        <fullName evidence="3">DUF234 DEXX-box ATPase</fullName>
    </submittedName>
</protein>
<dbReference type="InterPro" id="IPR036390">
    <property type="entry name" value="WH_DNA-bd_sf"/>
</dbReference>
<dbReference type="SUPFAM" id="SSF52980">
    <property type="entry name" value="Restriction endonuclease-like"/>
    <property type="match status" value="1"/>
</dbReference>
<dbReference type="SUPFAM" id="SSF46785">
    <property type="entry name" value="Winged helix' DNA-binding domain"/>
    <property type="match status" value="1"/>
</dbReference>
<dbReference type="InterPro" id="IPR027417">
    <property type="entry name" value="P-loop_NTPase"/>
</dbReference>
<name>D3TBL0_ACIB4</name>
<dbReference type="HOGENOM" id="CLU_041137_3_0_2"/>
<proteinExistence type="predicted"/>
<dbReference type="Pfam" id="PF01637">
    <property type="entry name" value="ATPase_2"/>
    <property type="match status" value="1"/>
</dbReference>
<dbReference type="PANTHER" id="PTHR34704:SF1">
    <property type="entry name" value="ATPASE"/>
    <property type="match status" value="1"/>
</dbReference>
<dbReference type="Pfam" id="PF03008">
    <property type="entry name" value="DUF234"/>
    <property type="match status" value="1"/>
</dbReference>
<evidence type="ECO:0000259" key="1">
    <source>
        <dbReference type="Pfam" id="PF01637"/>
    </source>
</evidence>
<dbReference type="KEGG" id="abi:Aboo_0133"/>
<evidence type="ECO:0000313" key="3">
    <source>
        <dbReference type="EMBL" id="ADD07945.1"/>
    </source>
</evidence>
<evidence type="ECO:0000259" key="2">
    <source>
        <dbReference type="Pfam" id="PF03008"/>
    </source>
</evidence>
<feature type="domain" description="ATPase" evidence="1">
    <location>
        <begin position="3"/>
        <end position="197"/>
    </location>
</feature>
<dbReference type="GO" id="GO:0003676">
    <property type="term" value="F:nucleic acid binding"/>
    <property type="evidence" value="ECO:0007669"/>
    <property type="project" value="InterPro"/>
</dbReference>
<dbReference type="PANTHER" id="PTHR34704">
    <property type="entry name" value="ATPASE"/>
    <property type="match status" value="1"/>
</dbReference>
<dbReference type="Proteomes" id="UP000001400">
    <property type="component" value="Chromosome"/>
</dbReference>
<dbReference type="InterPro" id="IPR004256">
    <property type="entry name" value="DUF234"/>
</dbReference>
<dbReference type="GO" id="GO:0005524">
    <property type="term" value="F:ATP binding"/>
    <property type="evidence" value="ECO:0007669"/>
    <property type="project" value="InterPro"/>
</dbReference>
<keyword evidence="4" id="KW-1185">Reference proteome</keyword>
<dbReference type="AlphaFoldDB" id="D3TBL0"/>
<organism evidence="3 4">
    <name type="scientific">Aciduliprofundum boonei (strain DSM 19572 / T469)</name>
    <dbReference type="NCBI Taxonomy" id="439481"/>
    <lineage>
        <taxon>Archaea</taxon>
        <taxon>Methanobacteriati</taxon>
        <taxon>Thermoplasmatota</taxon>
        <taxon>DHVE2 group</taxon>
        <taxon>Candidatus Aciduliprofundum</taxon>
    </lineage>
</organism>
<accession>D3TBL0</accession>
<dbReference type="Gene3D" id="3.40.1350.10">
    <property type="match status" value="1"/>
</dbReference>
<dbReference type="InterPro" id="IPR011579">
    <property type="entry name" value="ATPase_dom"/>
</dbReference>